<organism evidence="4 5">
    <name type="scientific">Allobranchiibius huperziae</name>
    <dbReference type="NCBI Taxonomy" id="1874116"/>
    <lineage>
        <taxon>Bacteria</taxon>
        <taxon>Bacillati</taxon>
        <taxon>Actinomycetota</taxon>
        <taxon>Actinomycetes</taxon>
        <taxon>Micrococcales</taxon>
        <taxon>Dermacoccaceae</taxon>
        <taxon>Allobranchiibius</taxon>
    </lineage>
</organism>
<dbReference type="AlphaFoldDB" id="A0A853DGP5"/>
<accession>A0A853DGP5</accession>
<evidence type="ECO:0000256" key="2">
    <source>
        <dbReference type="SAM" id="MobiDB-lite"/>
    </source>
</evidence>
<dbReference type="PROSITE" id="PS50006">
    <property type="entry name" value="FHA_DOMAIN"/>
    <property type="match status" value="1"/>
</dbReference>
<dbReference type="Pfam" id="PF00498">
    <property type="entry name" value="FHA"/>
    <property type="match status" value="1"/>
</dbReference>
<keyword evidence="1" id="KW-0597">Phosphoprotein</keyword>
<keyword evidence="5" id="KW-1185">Reference proteome</keyword>
<dbReference type="RefSeq" id="WP_179479412.1">
    <property type="nucleotide sequence ID" value="NZ_JACCFW010000001.1"/>
</dbReference>
<feature type="region of interest" description="Disordered" evidence="2">
    <location>
        <begin position="1"/>
        <end position="184"/>
    </location>
</feature>
<evidence type="ECO:0000259" key="3">
    <source>
        <dbReference type="PROSITE" id="PS50006"/>
    </source>
</evidence>
<feature type="compositionally biased region" description="Low complexity" evidence="2">
    <location>
        <begin position="110"/>
        <end position="129"/>
    </location>
</feature>
<feature type="compositionally biased region" description="Acidic residues" evidence="2">
    <location>
        <begin position="169"/>
        <end position="178"/>
    </location>
</feature>
<dbReference type="CDD" id="cd00060">
    <property type="entry name" value="FHA"/>
    <property type="match status" value="1"/>
</dbReference>
<dbReference type="InterPro" id="IPR000253">
    <property type="entry name" value="FHA_dom"/>
</dbReference>
<dbReference type="SMART" id="SM00240">
    <property type="entry name" value="FHA"/>
    <property type="match status" value="1"/>
</dbReference>
<dbReference type="InterPro" id="IPR008984">
    <property type="entry name" value="SMAD_FHA_dom_sf"/>
</dbReference>
<feature type="compositionally biased region" description="Pro residues" evidence="2">
    <location>
        <begin position="130"/>
        <end position="158"/>
    </location>
</feature>
<dbReference type="SUPFAM" id="SSF49879">
    <property type="entry name" value="SMAD/FHA domain"/>
    <property type="match status" value="1"/>
</dbReference>
<evidence type="ECO:0000313" key="5">
    <source>
        <dbReference type="Proteomes" id="UP000571817"/>
    </source>
</evidence>
<name>A0A853DGP5_9MICO</name>
<proteinExistence type="predicted"/>
<dbReference type="Proteomes" id="UP000571817">
    <property type="component" value="Unassembled WGS sequence"/>
</dbReference>
<dbReference type="EMBL" id="JACCFW010000001">
    <property type="protein sequence ID" value="NYJ73890.1"/>
    <property type="molecule type" value="Genomic_DNA"/>
</dbReference>
<dbReference type="Gene3D" id="2.60.200.20">
    <property type="match status" value="1"/>
</dbReference>
<gene>
    <name evidence="4" type="ORF">HNR15_000853</name>
</gene>
<evidence type="ECO:0000313" key="4">
    <source>
        <dbReference type="EMBL" id="NYJ73890.1"/>
    </source>
</evidence>
<evidence type="ECO:0000256" key="1">
    <source>
        <dbReference type="ARBA" id="ARBA00022553"/>
    </source>
</evidence>
<comment type="caution">
    <text evidence="4">The sequence shown here is derived from an EMBL/GenBank/DDBJ whole genome shotgun (WGS) entry which is preliminary data.</text>
</comment>
<reference evidence="4 5" key="1">
    <citation type="submission" date="2020-07" db="EMBL/GenBank/DDBJ databases">
        <title>Sequencing the genomes of 1000 actinobacteria strains.</title>
        <authorList>
            <person name="Klenk H.-P."/>
        </authorList>
    </citation>
    <scope>NUCLEOTIDE SEQUENCE [LARGE SCALE GENOMIC DNA]</scope>
    <source>
        <strain evidence="4 5">DSM 29531</strain>
    </source>
</reference>
<dbReference type="InterPro" id="IPR050923">
    <property type="entry name" value="Cell_Proc_Reg/RNA_Proc"/>
</dbReference>
<dbReference type="PANTHER" id="PTHR23308">
    <property type="entry name" value="NUCLEAR INHIBITOR OF PROTEIN PHOSPHATASE-1"/>
    <property type="match status" value="1"/>
</dbReference>
<protein>
    <recommendedName>
        <fullName evidence="3">FHA domain-containing protein</fullName>
    </recommendedName>
</protein>
<feature type="domain" description="FHA" evidence="3">
    <location>
        <begin position="179"/>
        <end position="228"/>
    </location>
</feature>
<sequence>MSHPHDPYRPPENGGTGAARQDFGEHAGGERPPYGDPQARGGDSPARQHYGEQGDTGRPTGPAQPAPIVWYRTTSPSAPRGWSGPHPFDAPQPREVFVPPAPVTESSIHPPVAAPAAAPAPSPEKQAAPEPAPAPAPVRQEPPAPVAFPEPVPAPVPAQQPSAQRDPEPADASDDEEALTIGRGRGNSIVLDDMLVSRHHVRITADDDGLVLQDLGSRNGTYVNGHRVERTALHEGDRLGIGATTFEVRDGWLVSV</sequence>